<sequence>MHQLYSTSATATGDGREGAVRTADGLLDVPLAAPTGLGGAGGDATNPEQLFAAGYSACFHSALLWTARSQGVRPVGSSVTAQVALLESEAGMRLSVALTAHLPGVPEDVADALVAQAHQVCPYSAATRGEVEVAVRRG</sequence>
<protein>
    <submittedName>
        <fullName evidence="2">Organic hydroperoxide resistance protein</fullName>
    </submittedName>
</protein>
<dbReference type="STRING" id="1193682.BJP25_06000"/>
<reference evidence="2 3" key="1">
    <citation type="submission" date="2016-10" db="EMBL/GenBank/DDBJ databases">
        <title>The Draft Genome Sequence of Actinokineospora bangkokensis 44EHWT reveals the biosynthetic pathway of antifungal compounds Thailandins with unusual extender unit butylmalonyl-CoA.</title>
        <authorList>
            <person name="Greule A."/>
            <person name="Intra B."/>
            <person name="Flemming S."/>
            <person name="Rommel M.G."/>
            <person name="Panbangred W."/>
            <person name="Bechthold A."/>
        </authorList>
    </citation>
    <scope>NUCLEOTIDE SEQUENCE [LARGE SCALE GENOMIC DNA]</scope>
    <source>
        <strain evidence="2 3">44EHW</strain>
    </source>
</reference>
<dbReference type="InterPro" id="IPR003718">
    <property type="entry name" value="OsmC/Ohr_fam"/>
</dbReference>
<organism evidence="2 3">
    <name type="scientific">Actinokineospora bangkokensis</name>
    <dbReference type="NCBI Taxonomy" id="1193682"/>
    <lineage>
        <taxon>Bacteria</taxon>
        <taxon>Bacillati</taxon>
        <taxon>Actinomycetota</taxon>
        <taxon>Actinomycetes</taxon>
        <taxon>Pseudonocardiales</taxon>
        <taxon>Pseudonocardiaceae</taxon>
        <taxon>Actinokineospora</taxon>
    </lineage>
</organism>
<dbReference type="GO" id="GO:0006979">
    <property type="term" value="P:response to oxidative stress"/>
    <property type="evidence" value="ECO:0007669"/>
    <property type="project" value="InterPro"/>
</dbReference>
<dbReference type="PANTHER" id="PTHR33797">
    <property type="entry name" value="ORGANIC HYDROPEROXIDE RESISTANCE PROTEIN-LIKE"/>
    <property type="match status" value="1"/>
</dbReference>
<dbReference type="Gene3D" id="2.20.25.10">
    <property type="match status" value="1"/>
</dbReference>
<evidence type="ECO:0000256" key="1">
    <source>
        <dbReference type="ARBA" id="ARBA00007378"/>
    </source>
</evidence>
<dbReference type="OrthoDB" id="9797508at2"/>
<comment type="caution">
    <text evidence="2">The sequence shown here is derived from an EMBL/GenBank/DDBJ whole genome shotgun (WGS) entry which is preliminary data.</text>
</comment>
<dbReference type="PANTHER" id="PTHR33797:SF2">
    <property type="entry name" value="ORGANIC HYDROPEROXIDE RESISTANCE PROTEIN-LIKE"/>
    <property type="match status" value="1"/>
</dbReference>
<dbReference type="Proteomes" id="UP000186040">
    <property type="component" value="Unassembled WGS sequence"/>
</dbReference>
<dbReference type="Pfam" id="PF02566">
    <property type="entry name" value="OsmC"/>
    <property type="match status" value="1"/>
</dbReference>
<proteinExistence type="inferred from homology"/>
<dbReference type="Gene3D" id="3.30.300.20">
    <property type="match status" value="1"/>
</dbReference>
<dbReference type="InterPro" id="IPR015946">
    <property type="entry name" value="KH_dom-like_a/b"/>
</dbReference>
<dbReference type="NCBIfam" id="TIGR03561">
    <property type="entry name" value="organ_hyd_perox"/>
    <property type="match status" value="1"/>
</dbReference>
<keyword evidence="3" id="KW-1185">Reference proteome</keyword>
<dbReference type="SUPFAM" id="SSF82784">
    <property type="entry name" value="OsmC-like"/>
    <property type="match status" value="1"/>
</dbReference>
<dbReference type="AlphaFoldDB" id="A0A1Q9LTY4"/>
<dbReference type="InterPro" id="IPR036102">
    <property type="entry name" value="OsmC/Ohrsf"/>
</dbReference>
<comment type="similarity">
    <text evidence="1">Belongs to the OsmC/Ohr family.</text>
</comment>
<dbReference type="InterPro" id="IPR019953">
    <property type="entry name" value="OHR"/>
</dbReference>
<dbReference type="RefSeq" id="WP_075972929.1">
    <property type="nucleotide sequence ID" value="NZ_MKQR01000002.1"/>
</dbReference>
<name>A0A1Q9LTY4_9PSEU</name>
<evidence type="ECO:0000313" key="2">
    <source>
        <dbReference type="EMBL" id="OLR95488.1"/>
    </source>
</evidence>
<gene>
    <name evidence="2" type="ORF">BJP25_06000</name>
</gene>
<evidence type="ECO:0000313" key="3">
    <source>
        <dbReference type="Proteomes" id="UP000186040"/>
    </source>
</evidence>
<accession>A0A1Q9LTY4</accession>
<dbReference type="EMBL" id="MKQR01000002">
    <property type="protein sequence ID" value="OLR95488.1"/>
    <property type="molecule type" value="Genomic_DNA"/>
</dbReference>